<gene>
    <name evidence="7" type="ORF">CMV_007318</name>
</gene>
<reference evidence="7" key="1">
    <citation type="submission" date="2020-03" db="EMBL/GenBank/DDBJ databases">
        <title>Castanea mollissima Vanexum genome sequencing.</title>
        <authorList>
            <person name="Staton M."/>
        </authorList>
    </citation>
    <scope>NUCLEOTIDE SEQUENCE</scope>
    <source>
        <tissue evidence="7">Leaf</tissue>
    </source>
</reference>
<protein>
    <recommendedName>
        <fullName evidence="5">Delta(3)-Delta(2)-enoyl-CoA isomerase</fullName>
        <ecNumber evidence="5">5.3.3.8</ecNumber>
    </recommendedName>
</protein>
<dbReference type="SUPFAM" id="SSF52096">
    <property type="entry name" value="ClpP/crotonase"/>
    <property type="match status" value="1"/>
</dbReference>
<dbReference type="FunFam" id="3.90.226.10:FF:000049">
    <property type="entry name" value="Enoyl-CoA delta isomerase 3"/>
    <property type="match status" value="1"/>
</dbReference>
<evidence type="ECO:0000256" key="3">
    <source>
        <dbReference type="ARBA" id="ARBA00005005"/>
    </source>
</evidence>
<evidence type="ECO:0000256" key="1">
    <source>
        <dbReference type="ARBA" id="ARBA00000452"/>
    </source>
</evidence>
<evidence type="ECO:0000313" key="7">
    <source>
        <dbReference type="EMBL" id="KAF3968830.1"/>
    </source>
</evidence>
<comment type="pathway">
    <text evidence="3">Lipid metabolism; fatty acid beta-oxidation.</text>
</comment>
<keyword evidence="8" id="KW-1185">Reference proteome</keyword>
<dbReference type="OrthoDB" id="410701at2759"/>
<dbReference type="GO" id="GO:0004165">
    <property type="term" value="F:delta(3)-delta(2)-enoyl-CoA isomerase activity"/>
    <property type="evidence" value="ECO:0007669"/>
    <property type="project" value="UniProtKB-EC"/>
</dbReference>
<dbReference type="AlphaFoldDB" id="A0A8J4VSS3"/>
<dbReference type="GO" id="GO:0006635">
    <property type="term" value="P:fatty acid beta-oxidation"/>
    <property type="evidence" value="ECO:0007669"/>
    <property type="project" value="TreeGrafter"/>
</dbReference>
<accession>A0A8J4VSS3</accession>
<dbReference type="InterPro" id="IPR001753">
    <property type="entry name" value="Enoyl-CoA_hydra/iso"/>
</dbReference>
<dbReference type="PANTHER" id="PTHR11941:SF75">
    <property type="entry name" value="ENOYL-COA HYDRATASE_ISOMERASE FAMILY PROTEIN"/>
    <property type="match status" value="1"/>
</dbReference>
<evidence type="ECO:0000313" key="8">
    <source>
        <dbReference type="Proteomes" id="UP000737018"/>
    </source>
</evidence>
<evidence type="ECO:0000256" key="4">
    <source>
        <dbReference type="ARBA" id="ARBA00005254"/>
    </source>
</evidence>
<dbReference type="Pfam" id="PF00378">
    <property type="entry name" value="ECH_1"/>
    <property type="match status" value="1"/>
</dbReference>
<dbReference type="GO" id="GO:0005777">
    <property type="term" value="C:peroxisome"/>
    <property type="evidence" value="ECO:0007669"/>
    <property type="project" value="TreeGrafter"/>
</dbReference>
<organism evidence="7 8">
    <name type="scientific">Castanea mollissima</name>
    <name type="common">Chinese chestnut</name>
    <dbReference type="NCBI Taxonomy" id="60419"/>
    <lineage>
        <taxon>Eukaryota</taxon>
        <taxon>Viridiplantae</taxon>
        <taxon>Streptophyta</taxon>
        <taxon>Embryophyta</taxon>
        <taxon>Tracheophyta</taxon>
        <taxon>Spermatophyta</taxon>
        <taxon>Magnoliopsida</taxon>
        <taxon>eudicotyledons</taxon>
        <taxon>Gunneridae</taxon>
        <taxon>Pentapetalae</taxon>
        <taxon>rosids</taxon>
        <taxon>fabids</taxon>
        <taxon>Fagales</taxon>
        <taxon>Fagaceae</taxon>
        <taxon>Castanea</taxon>
    </lineage>
</organism>
<evidence type="ECO:0000256" key="5">
    <source>
        <dbReference type="ARBA" id="ARBA00012064"/>
    </source>
</evidence>
<comment type="catalytic activity">
    <reaction evidence="2">
        <text>a (3E)-enoyl-CoA = a 4-saturated (2E)-enoyl-CoA</text>
        <dbReference type="Rhea" id="RHEA:45228"/>
        <dbReference type="ChEBI" id="CHEBI:58521"/>
        <dbReference type="ChEBI" id="CHEBI:85097"/>
        <dbReference type="EC" id="5.3.3.8"/>
    </reaction>
</comment>
<sequence length="227" mass="24834">MKNIHKHKEHTQKTNTNQIKQYRFSLTLIETLIFALSQVKSQVVHGSALIATAHGKFFSNGFDLAWAQSAGSSFGAVDQLHHLVASFKPVVSALLSLPMLTIAALPSHATAARFLLALSHDYVLMRRDRGVLYMSKIDIGLTFPDYFTALMMSKIGSSSAGCDILLAGRKVKGEEVVRMGIVDSTAYDSEESVVEAVVCLGEQLVKRKWNGEVYAEIIAGLVRSSFS</sequence>
<dbReference type="Gene3D" id="3.90.226.10">
    <property type="entry name" value="2-enoyl-CoA Hydratase, Chain A, domain 1"/>
    <property type="match status" value="1"/>
</dbReference>
<dbReference type="Proteomes" id="UP000737018">
    <property type="component" value="Unassembled WGS sequence"/>
</dbReference>
<comment type="caution">
    <text evidence="7">The sequence shown here is derived from an EMBL/GenBank/DDBJ whole genome shotgun (WGS) entry which is preliminary data.</text>
</comment>
<keyword evidence="6" id="KW-0443">Lipid metabolism</keyword>
<evidence type="ECO:0000256" key="2">
    <source>
        <dbReference type="ARBA" id="ARBA00000765"/>
    </source>
</evidence>
<dbReference type="CDD" id="cd06558">
    <property type="entry name" value="crotonase-like"/>
    <property type="match status" value="1"/>
</dbReference>
<dbReference type="EMBL" id="JRKL02000720">
    <property type="protein sequence ID" value="KAF3968830.1"/>
    <property type="molecule type" value="Genomic_DNA"/>
</dbReference>
<dbReference type="InterPro" id="IPR029045">
    <property type="entry name" value="ClpP/crotonase-like_dom_sf"/>
</dbReference>
<name>A0A8J4VSS3_9ROSI</name>
<evidence type="ECO:0000256" key="6">
    <source>
        <dbReference type="ARBA" id="ARBA00023098"/>
    </source>
</evidence>
<dbReference type="PANTHER" id="PTHR11941">
    <property type="entry name" value="ENOYL-COA HYDRATASE-RELATED"/>
    <property type="match status" value="1"/>
</dbReference>
<proteinExistence type="inferred from homology"/>
<comment type="catalytic activity">
    <reaction evidence="1">
        <text>a (3Z)-enoyl-CoA = a 4-saturated (2E)-enoyl-CoA</text>
        <dbReference type="Rhea" id="RHEA:45900"/>
        <dbReference type="ChEBI" id="CHEBI:85097"/>
        <dbReference type="ChEBI" id="CHEBI:85489"/>
        <dbReference type="EC" id="5.3.3.8"/>
    </reaction>
</comment>
<dbReference type="EC" id="5.3.3.8" evidence="5"/>
<comment type="similarity">
    <text evidence="4">Belongs to the enoyl-CoA hydratase/isomerase family.</text>
</comment>